<dbReference type="OrthoDB" id="45853at2"/>
<dbReference type="GeneID" id="33897302"/>
<dbReference type="PROSITE" id="PS51186">
    <property type="entry name" value="GNAT"/>
    <property type="match status" value="1"/>
</dbReference>
<dbReference type="RefSeq" id="WP_012094469.1">
    <property type="nucleotide sequence ID" value="NC_009674.1"/>
</dbReference>
<evidence type="ECO:0000259" key="1">
    <source>
        <dbReference type="PROSITE" id="PS51186"/>
    </source>
</evidence>
<protein>
    <submittedName>
        <fullName evidence="2">GCN5-related N-acetyltransferase</fullName>
    </submittedName>
</protein>
<evidence type="ECO:0000313" key="3">
    <source>
        <dbReference type="Proteomes" id="UP000002300"/>
    </source>
</evidence>
<name>A7GQ69_BACCN</name>
<sequence>MLERIENIGQNMVHILKFAVGPSELSLQKAIHFYTKKQQAILYKYGECACVGMELIGENKARLCHIAVSKANRHQGLASYMIKEIIRIHQLVYLEAETDYEAVEFYRKCGWIITSLGEKYPGVERFQCYWK</sequence>
<dbReference type="InterPro" id="IPR000182">
    <property type="entry name" value="GNAT_dom"/>
</dbReference>
<dbReference type="SUPFAM" id="SSF55729">
    <property type="entry name" value="Acyl-CoA N-acyltransferases (Nat)"/>
    <property type="match status" value="1"/>
</dbReference>
<accession>A7GQ69</accession>
<dbReference type="Pfam" id="PF13508">
    <property type="entry name" value="Acetyltransf_7"/>
    <property type="match status" value="1"/>
</dbReference>
<evidence type="ECO:0000313" key="2">
    <source>
        <dbReference type="EMBL" id="ABS22277.1"/>
    </source>
</evidence>
<dbReference type="Gene3D" id="3.40.630.30">
    <property type="match status" value="1"/>
</dbReference>
<dbReference type="EMBL" id="CP000764">
    <property type="protein sequence ID" value="ABS22277.1"/>
    <property type="molecule type" value="Genomic_DNA"/>
</dbReference>
<feature type="domain" description="N-acetyltransferase" evidence="1">
    <location>
        <begin position="1"/>
        <end position="131"/>
    </location>
</feature>
<proteinExistence type="predicted"/>
<dbReference type="Proteomes" id="UP000002300">
    <property type="component" value="Chromosome"/>
</dbReference>
<dbReference type="HOGENOM" id="CLU_133275_0_0_9"/>
<dbReference type="GO" id="GO:0016747">
    <property type="term" value="F:acyltransferase activity, transferring groups other than amino-acyl groups"/>
    <property type="evidence" value="ECO:0007669"/>
    <property type="project" value="InterPro"/>
</dbReference>
<dbReference type="InterPro" id="IPR016181">
    <property type="entry name" value="Acyl_CoA_acyltransferase"/>
</dbReference>
<keyword evidence="3" id="KW-1185">Reference proteome</keyword>
<dbReference type="eggNOG" id="COG0456">
    <property type="taxonomic scope" value="Bacteria"/>
</dbReference>
<dbReference type="AlphaFoldDB" id="A7GQ69"/>
<dbReference type="KEGG" id="bcy:Bcer98_2004"/>
<dbReference type="STRING" id="315749.Bcer98_2004"/>
<reference evidence="2 3" key="1">
    <citation type="journal article" date="2008" name="Chem. Biol. Interact.">
        <title>Extending the Bacillus cereus group genomics to putative food-borne pathogens of different toxicity.</title>
        <authorList>
            <person name="Lapidus A."/>
            <person name="Goltsman E."/>
            <person name="Auger S."/>
            <person name="Galleron N."/>
            <person name="Segurens B."/>
            <person name="Dossat C."/>
            <person name="Land M.L."/>
            <person name="Broussolle V."/>
            <person name="Brillard J."/>
            <person name="Guinebretiere M.H."/>
            <person name="Sanchis V."/>
            <person name="Nguen-The C."/>
            <person name="Lereclus D."/>
            <person name="Richardson P."/>
            <person name="Wincker P."/>
            <person name="Weissenbach J."/>
            <person name="Ehrlich S.D."/>
            <person name="Sorokin A."/>
        </authorList>
    </citation>
    <scope>NUCLEOTIDE SEQUENCE [LARGE SCALE GENOMIC DNA]</scope>
    <source>
        <strain evidence="3">DSM 22905 / CIP 110041 / 391-98 / NVH 391-98</strain>
    </source>
</reference>
<organism evidence="2 3">
    <name type="scientific">Bacillus cytotoxicus (strain DSM 22905 / CIP 110041 / 391-98 / NVH 391-98)</name>
    <dbReference type="NCBI Taxonomy" id="315749"/>
    <lineage>
        <taxon>Bacteria</taxon>
        <taxon>Bacillati</taxon>
        <taxon>Bacillota</taxon>
        <taxon>Bacilli</taxon>
        <taxon>Bacillales</taxon>
        <taxon>Bacillaceae</taxon>
        <taxon>Bacillus</taxon>
        <taxon>Bacillus cereus group</taxon>
    </lineage>
</organism>
<gene>
    <name evidence="2" type="ordered locus">Bcer98_2004</name>
</gene>